<evidence type="ECO:0000256" key="6">
    <source>
        <dbReference type="ARBA" id="ARBA00022989"/>
    </source>
</evidence>
<evidence type="ECO:0000313" key="9">
    <source>
        <dbReference type="EMBL" id="CCO45836.1"/>
    </source>
</evidence>
<dbReference type="PANTHER" id="PTHR30472:SF1">
    <property type="entry name" value="FE(3+) DICITRATE TRANSPORT SYSTEM PERMEASE PROTEIN FECC-RELATED"/>
    <property type="match status" value="1"/>
</dbReference>
<reference evidence="9 10" key="1">
    <citation type="journal article" date="2013" name="ISME J.">
        <title>Comparative genomics of pathogenic lineages of Vibrio nigripulchritudo identifies virulence-associated traits.</title>
        <authorList>
            <person name="Goudenege D."/>
            <person name="Labreuche Y."/>
            <person name="Krin E."/>
            <person name="Ansquer D."/>
            <person name="Mangenot S."/>
            <person name="Calteau A."/>
            <person name="Medigue C."/>
            <person name="Mazel D."/>
            <person name="Polz M.F."/>
            <person name="Le Roux F."/>
        </authorList>
    </citation>
    <scope>NUCLEOTIDE SEQUENCE [LARGE SCALE GENOMIC DNA]</scope>
    <source>
        <strain evidence="9 10">SOn1</strain>
    </source>
</reference>
<dbReference type="AlphaFoldDB" id="A0AAV2VM87"/>
<proteinExistence type="inferred from homology"/>
<dbReference type="CDD" id="cd06550">
    <property type="entry name" value="TM_ABC_iron-siderophores_like"/>
    <property type="match status" value="1"/>
</dbReference>
<dbReference type="SUPFAM" id="SSF81345">
    <property type="entry name" value="ABC transporter involved in vitamin B12 uptake, BtuC"/>
    <property type="match status" value="1"/>
</dbReference>
<sequence length="346" mass="36105">MTSLAHPLNPLNDTRDKKRRLGLFVGMGVLFIASLVSIFVGTHSISPSVTIDAILSFDSTNSEHLLVQHLRIPRTFLAIVVGGALGIAGVIMQGLTRNPLADPGILGVNAGATVAVVSAIAFLGLSDIGYVMWFGLAGAAIAGAGVFVLAGINKGVNPVRVVLAGSALSVVLLALTHIITVNSDEMVFDQFRHWAVGSFQGRGYDVLLPVSVLILIGMVIAFSLAKALDTVSLGEDIGHALGVNPVRIWSLASISIVILAGASTAAAGPISFVGLTAPHIARMISGPDHKWLMPFSLLIASILAVLADVLGRIIGHPNEISVGIMIALIGGPFFVFLVKRWKISQL</sequence>
<protein>
    <submittedName>
        <fullName evidence="9">Ferric vibriobactin ABC transporter, permease protein</fullName>
    </submittedName>
</protein>
<feature type="transmembrane region" description="Helical" evidence="8">
    <location>
        <begin position="291"/>
        <end position="314"/>
    </location>
</feature>
<feature type="transmembrane region" description="Helical" evidence="8">
    <location>
        <begin position="206"/>
        <end position="225"/>
    </location>
</feature>
<dbReference type="GO" id="GO:0033214">
    <property type="term" value="P:siderophore-iron import into cell"/>
    <property type="evidence" value="ECO:0007669"/>
    <property type="project" value="TreeGrafter"/>
</dbReference>
<feature type="transmembrane region" description="Helical" evidence="8">
    <location>
        <begin position="104"/>
        <end position="125"/>
    </location>
</feature>
<feature type="transmembrane region" description="Helical" evidence="8">
    <location>
        <begin position="131"/>
        <end position="152"/>
    </location>
</feature>
<feature type="transmembrane region" description="Helical" evidence="8">
    <location>
        <begin position="72"/>
        <end position="92"/>
    </location>
</feature>
<feature type="transmembrane region" description="Helical" evidence="8">
    <location>
        <begin position="159"/>
        <end position="179"/>
    </location>
</feature>
<evidence type="ECO:0000256" key="7">
    <source>
        <dbReference type="ARBA" id="ARBA00023136"/>
    </source>
</evidence>
<accession>A0AAV2VM87</accession>
<keyword evidence="5 8" id="KW-0812">Transmembrane</keyword>
<dbReference type="FunFam" id="1.10.3470.10:FF:000001">
    <property type="entry name" value="Vitamin B12 ABC transporter permease BtuC"/>
    <property type="match status" value="1"/>
</dbReference>
<dbReference type="Gene3D" id="1.10.3470.10">
    <property type="entry name" value="ABC transporter involved in vitamin B12 uptake, BtuC"/>
    <property type="match status" value="1"/>
</dbReference>
<evidence type="ECO:0000256" key="3">
    <source>
        <dbReference type="ARBA" id="ARBA00022448"/>
    </source>
</evidence>
<dbReference type="InterPro" id="IPR037294">
    <property type="entry name" value="ABC_BtuC-like"/>
</dbReference>
<dbReference type="PANTHER" id="PTHR30472">
    <property type="entry name" value="FERRIC ENTEROBACTIN TRANSPORT SYSTEM PERMEASE PROTEIN"/>
    <property type="match status" value="1"/>
</dbReference>
<feature type="transmembrane region" description="Helical" evidence="8">
    <location>
        <begin position="320"/>
        <end position="338"/>
    </location>
</feature>
<dbReference type="GO" id="GO:0022857">
    <property type="term" value="F:transmembrane transporter activity"/>
    <property type="evidence" value="ECO:0007669"/>
    <property type="project" value="InterPro"/>
</dbReference>
<dbReference type="Pfam" id="PF01032">
    <property type="entry name" value="FecCD"/>
    <property type="match status" value="1"/>
</dbReference>
<organism evidence="9 10">
    <name type="scientific">Vibrio nigripulchritudo SOn1</name>
    <dbReference type="NCBI Taxonomy" id="1238450"/>
    <lineage>
        <taxon>Bacteria</taxon>
        <taxon>Pseudomonadati</taxon>
        <taxon>Pseudomonadota</taxon>
        <taxon>Gammaproteobacteria</taxon>
        <taxon>Vibrionales</taxon>
        <taxon>Vibrionaceae</taxon>
        <taxon>Vibrio</taxon>
    </lineage>
</organism>
<dbReference type="RefSeq" id="WP_022561047.1">
    <property type="nucleotide sequence ID" value="NZ_LK391965.1"/>
</dbReference>
<evidence type="ECO:0000256" key="1">
    <source>
        <dbReference type="ARBA" id="ARBA00004651"/>
    </source>
</evidence>
<keyword evidence="3" id="KW-0813">Transport</keyword>
<comment type="similarity">
    <text evidence="2">Belongs to the binding-protein-dependent transport system permease family. FecCD subfamily.</text>
</comment>
<evidence type="ECO:0000256" key="8">
    <source>
        <dbReference type="SAM" id="Phobius"/>
    </source>
</evidence>
<comment type="caution">
    <text evidence="9">The sequence shown here is derived from an EMBL/GenBank/DDBJ whole genome shotgun (WGS) entry which is preliminary data.</text>
</comment>
<evidence type="ECO:0000256" key="4">
    <source>
        <dbReference type="ARBA" id="ARBA00022475"/>
    </source>
</evidence>
<feature type="transmembrane region" description="Helical" evidence="8">
    <location>
        <begin position="21"/>
        <end position="40"/>
    </location>
</feature>
<evidence type="ECO:0000256" key="2">
    <source>
        <dbReference type="ARBA" id="ARBA00007935"/>
    </source>
</evidence>
<keyword evidence="4" id="KW-1003">Cell membrane</keyword>
<dbReference type="EMBL" id="CAOF01000068">
    <property type="protein sequence ID" value="CCO45836.1"/>
    <property type="molecule type" value="Genomic_DNA"/>
</dbReference>
<dbReference type="InterPro" id="IPR000522">
    <property type="entry name" value="ABC_transptr_permease_BtuC"/>
</dbReference>
<comment type="subcellular location">
    <subcellularLocation>
        <location evidence="1">Cell membrane</location>
        <topology evidence="1">Multi-pass membrane protein</topology>
    </subcellularLocation>
</comment>
<keyword evidence="6 8" id="KW-1133">Transmembrane helix</keyword>
<gene>
    <name evidence="9" type="primary">viuD</name>
    <name evidence="9" type="ORF">VIBNISOn1_160011</name>
</gene>
<dbReference type="Proteomes" id="UP000018211">
    <property type="component" value="Unassembled WGS sequence"/>
</dbReference>
<dbReference type="GO" id="GO:0005886">
    <property type="term" value="C:plasma membrane"/>
    <property type="evidence" value="ECO:0007669"/>
    <property type="project" value="UniProtKB-SubCell"/>
</dbReference>
<name>A0AAV2VM87_9VIBR</name>
<evidence type="ECO:0000256" key="5">
    <source>
        <dbReference type="ARBA" id="ARBA00022692"/>
    </source>
</evidence>
<evidence type="ECO:0000313" key="10">
    <source>
        <dbReference type="Proteomes" id="UP000018211"/>
    </source>
</evidence>
<keyword evidence="7 8" id="KW-0472">Membrane</keyword>